<dbReference type="EMBL" id="BK067782">
    <property type="protein sequence ID" value="DBA51678.1"/>
    <property type="molecule type" value="Genomic_DNA"/>
</dbReference>
<name>A0AAT9JET8_9VIRU</name>
<reference evidence="1" key="1">
    <citation type="journal article" date="2024" name="Environ. Microbiol. Rep.">
        <title>Hiding in plain sight: The discovery of complete genomes of 11 hypothetical spindle-shaped viruses that putatively infect mesophilic ammonia-oxidizing archaea.</title>
        <authorList>
            <person name="Ni Y."/>
            <person name="Xu T."/>
            <person name="Yan S."/>
            <person name="Chen L."/>
            <person name="Wang Y."/>
        </authorList>
    </citation>
    <scope>NUCLEOTIDE SEQUENCE</scope>
    <source>
        <strain evidence="1">NMP1</strain>
    </source>
</reference>
<sequence>MTGKILTSSSQIFDELFDCEWDILSNAEMFIDKFCASMKYSNVKLTKEDKEMAQMLKVAFTRRWNLMGTQDVLDEFENTTDESKNFQRVSEKTVKKVEGLKQ</sequence>
<reference evidence="1" key="2">
    <citation type="submission" date="2024-03" db="EMBL/GenBank/DDBJ databases">
        <authorList>
            <person name="Ni Y."/>
            <person name="Xu T."/>
            <person name="Yan S."/>
            <person name="Chen L."/>
            <person name="Wang Y."/>
        </authorList>
    </citation>
    <scope>NUCLEOTIDE SEQUENCE</scope>
    <source>
        <strain evidence="1">NMP1</strain>
    </source>
</reference>
<organism evidence="1">
    <name type="scientific">Nitrosopumilaceae spindle-shaped virus</name>
    <dbReference type="NCBI Taxonomy" id="3065433"/>
    <lineage>
        <taxon>Viruses</taxon>
    </lineage>
</organism>
<accession>A0AAT9JET8</accession>
<protein>
    <submittedName>
        <fullName evidence="1">ORF31</fullName>
    </submittedName>
</protein>
<proteinExistence type="predicted"/>
<evidence type="ECO:0000313" key="1">
    <source>
        <dbReference type="EMBL" id="DBA51678.1"/>
    </source>
</evidence>